<keyword evidence="3 5" id="KW-0067">ATP-binding</keyword>
<accession>A0ABR7HHP4</accession>
<dbReference type="PROSITE" id="PS50893">
    <property type="entry name" value="ABC_TRANSPORTER_2"/>
    <property type="match status" value="1"/>
</dbReference>
<comment type="caution">
    <text evidence="5">The sequence shown here is derived from an EMBL/GenBank/DDBJ whole genome shotgun (WGS) entry which is preliminary data.</text>
</comment>
<dbReference type="InterPro" id="IPR015854">
    <property type="entry name" value="ABC_transpr_LolD-like"/>
</dbReference>
<dbReference type="InterPro" id="IPR017911">
    <property type="entry name" value="MacB-like_ATP-bd"/>
</dbReference>
<dbReference type="SUPFAM" id="SSF52540">
    <property type="entry name" value="P-loop containing nucleoside triphosphate hydrolases"/>
    <property type="match status" value="1"/>
</dbReference>
<evidence type="ECO:0000256" key="3">
    <source>
        <dbReference type="ARBA" id="ARBA00022840"/>
    </source>
</evidence>
<dbReference type="PROSITE" id="PS00211">
    <property type="entry name" value="ABC_TRANSPORTER_1"/>
    <property type="match status" value="1"/>
</dbReference>
<dbReference type="Pfam" id="PF00005">
    <property type="entry name" value="ABC_tran"/>
    <property type="match status" value="1"/>
</dbReference>
<dbReference type="Proteomes" id="UP000636755">
    <property type="component" value="Unassembled WGS sequence"/>
</dbReference>
<evidence type="ECO:0000313" key="5">
    <source>
        <dbReference type="EMBL" id="MBC5727032.1"/>
    </source>
</evidence>
<sequence length="223" mass="24875">MIEIKNLNKIYLKGKKNMVHALNNINLKIDDRETVAIIGESGAGKSTLLHIMSCIDNFDGEYYLDNIDINKLSESKKSKLRSSKIGIVLQDFALIDDFTVFENVMTPLYFNKKIKDKKGSVMRALKKTGIASLKSKKVSQLSGGQKQRVAISRALVTSPEYIFADEPTGSLDSKTSDEIIKMLFELNSNGITIVIVTHNLEIANQCHHIIEIKDGNIIKDICS</sequence>
<feature type="domain" description="ABC transporter" evidence="4">
    <location>
        <begin position="2"/>
        <end position="221"/>
    </location>
</feature>
<dbReference type="PANTHER" id="PTHR24220">
    <property type="entry name" value="IMPORT ATP-BINDING PROTEIN"/>
    <property type="match status" value="1"/>
</dbReference>
<gene>
    <name evidence="5" type="ORF">H8R91_00540</name>
</gene>
<dbReference type="RefSeq" id="WP_186934459.1">
    <property type="nucleotide sequence ID" value="NZ_JACOPS010000001.1"/>
</dbReference>
<dbReference type="EMBL" id="JACOPS010000001">
    <property type="protein sequence ID" value="MBC5727032.1"/>
    <property type="molecule type" value="Genomic_DNA"/>
</dbReference>
<dbReference type="SMART" id="SM00382">
    <property type="entry name" value="AAA"/>
    <property type="match status" value="1"/>
</dbReference>
<protein>
    <submittedName>
        <fullName evidence="5">ABC transporter ATP-binding protein</fullName>
    </submittedName>
</protein>
<keyword evidence="1" id="KW-0813">Transport</keyword>
<dbReference type="InterPro" id="IPR003439">
    <property type="entry name" value="ABC_transporter-like_ATP-bd"/>
</dbReference>
<evidence type="ECO:0000313" key="6">
    <source>
        <dbReference type="Proteomes" id="UP000636755"/>
    </source>
</evidence>
<dbReference type="InterPro" id="IPR027417">
    <property type="entry name" value="P-loop_NTPase"/>
</dbReference>
<evidence type="ECO:0000259" key="4">
    <source>
        <dbReference type="PROSITE" id="PS50893"/>
    </source>
</evidence>
<reference evidence="5 6" key="1">
    <citation type="submission" date="2020-08" db="EMBL/GenBank/DDBJ databases">
        <title>Genome public.</title>
        <authorList>
            <person name="Liu C."/>
            <person name="Sun Q."/>
        </authorList>
    </citation>
    <scope>NUCLEOTIDE SEQUENCE [LARGE SCALE GENOMIC DNA]</scope>
    <source>
        <strain evidence="5 6">NSJ-71</strain>
    </source>
</reference>
<dbReference type="Gene3D" id="3.40.50.300">
    <property type="entry name" value="P-loop containing nucleotide triphosphate hydrolases"/>
    <property type="match status" value="1"/>
</dbReference>
<dbReference type="InterPro" id="IPR017871">
    <property type="entry name" value="ABC_transporter-like_CS"/>
</dbReference>
<evidence type="ECO:0000256" key="2">
    <source>
        <dbReference type="ARBA" id="ARBA00022741"/>
    </source>
</evidence>
<name>A0ABR7HHP4_9FIRM</name>
<organism evidence="5 6">
    <name type="scientific">Ruminococcus intestinalis</name>
    <dbReference type="NCBI Taxonomy" id="2763066"/>
    <lineage>
        <taxon>Bacteria</taxon>
        <taxon>Bacillati</taxon>
        <taxon>Bacillota</taxon>
        <taxon>Clostridia</taxon>
        <taxon>Eubacteriales</taxon>
        <taxon>Oscillospiraceae</taxon>
        <taxon>Ruminococcus</taxon>
    </lineage>
</organism>
<dbReference type="GO" id="GO:0005524">
    <property type="term" value="F:ATP binding"/>
    <property type="evidence" value="ECO:0007669"/>
    <property type="project" value="UniProtKB-KW"/>
</dbReference>
<keyword evidence="6" id="KW-1185">Reference proteome</keyword>
<dbReference type="PANTHER" id="PTHR24220:SF86">
    <property type="entry name" value="ABC TRANSPORTER ABCH.1"/>
    <property type="match status" value="1"/>
</dbReference>
<proteinExistence type="predicted"/>
<keyword evidence="2" id="KW-0547">Nucleotide-binding</keyword>
<evidence type="ECO:0000256" key="1">
    <source>
        <dbReference type="ARBA" id="ARBA00022448"/>
    </source>
</evidence>
<dbReference type="InterPro" id="IPR003593">
    <property type="entry name" value="AAA+_ATPase"/>
</dbReference>
<dbReference type="CDD" id="cd03255">
    <property type="entry name" value="ABC_MJ0796_LolCDE_FtsE"/>
    <property type="match status" value="1"/>
</dbReference>